<keyword evidence="8" id="KW-1185">Reference proteome</keyword>
<reference evidence="6 8" key="3">
    <citation type="submission" date="2017-07" db="EMBL/GenBank/DDBJ databases">
        <title>Prevalence of linear plasmids in Cutibacterium (Propionibacterium) acnes isolates obtained from prostatic tissue.</title>
        <authorList>
            <person name="Davidsson S."/>
            <person name="Carlsson J."/>
            <person name="Molling P."/>
            <person name="Andren O."/>
            <person name="Andersson S.-O."/>
            <person name="Brzuszkiewicz E."/>
            <person name="Poehlein A."/>
            <person name="Al-Zeer M."/>
            <person name="Brinkmann V."/>
            <person name="Scavenius C."/>
            <person name="Nazipi S."/>
            <person name="Soderquist B."/>
            <person name="Bruggemann H."/>
        </authorList>
    </citation>
    <scope>NUCLEOTIDE SEQUENCE [LARGE SCALE GENOMIC DNA]</scope>
    <source>
        <strain evidence="6 8">DSM 753</strain>
    </source>
</reference>
<feature type="domain" description="FAD-dependent oxidoreductase 2 FAD-binding" evidence="3">
    <location>
        <begin position="7"/>
        <end position="378"/>
    </location>
</feature>
<dbReference type="PIRSF" id="PIRSF000171">
    <property type="entry name" value="SDHA_APRA_LASPO"/>
    <property type="match status" value="1"/>
</dbReference>
<reference evidence="5 7" key="1">
    <citation type="submission" date="2007-08" db="EMBL/GenBank/DDBJ databases">
        <title>Draft genome sequence of Clostridium leptum (DSM 753).</title>
        <authorList>
            <person name="Sudarsanam P."/>
            <person name="Ley R."/>
            <person name="Guruge J."/>
            <person name="Turnbaugh P.J."/>
            <person name="Mahowald M."/>
            <person name="Liep D."/>
            <person name="Gordon J."/>
        </authorList>
    </citation>
    <scope>NUCLEOTIDE SEQUENCE [LARGE SCALE GENOMIC DNA]</scope>
    <source>
        <strain evidence="5 7">DSM 753</strain>
    </source>
</reference>
<dbReference type="Pfam" id="PF00890">
    <property type="entry name" value="FAD_binding_2"/>
    <property type="match status" value="1"/>
</dbReference>
<evidence type="ECO:0000313" key="6">
    <source>
        <dbReference type="EMBL" id="PEQ24751.1"/>
    </source>
</evidence>
<evidence type="ECO:0000259" key="4">
    <source>
        <dbReference type="Pfam" id="PF02910"/>
    </source>
</evidence>
<evidence type="ECO:0000313" key="7">
    <source>
        <dbReference type="Proteomes" id="UP000003490"/>
    </source>
</evidence>
<dbReference type="OrthoDB" id="9806724at2"/>
<dbReference type="SUPFAM" id="SSF51905">
    <property type="entry name" value="FAD/NAD(P)-binding domain"/>
    <property type="match status" value="1"/>
</dbReference>
<gene>
    <name evidence="6" type="ORF">CH238_07265</name>
    <name evidence="5" type="ORF">CLOLEP_02233</name>
</gene>
<dbReference type="eggNOG" id="COG1053">
    <property type="taxonomic scope" value="Bacteria"/>
</dbReference>
<protein>
    <submittedName>
        <fullName evidence="5">FAD binding domain protein</fullName>
    </submittedName>
</protein>
<dbReference type="Gene3D" id="1.20.58.100">
    <property type="entry name" value="Fumarate reductase/succinate dehydrogenase flavoprotein-like, C-terminal domain"/>
    <property type="match status" value="1"/>
</dbReference>
<dbReference type="PANTHER" id="PTHR11632:SF51">
    <property type="entry name" value="SUCCINATE DEHYDROGENASE [UBIQUINONE] FLAVOPROTEIN SUBUNIT, MITOCHONDRIAL"/>
    <property type="match status" value="1"/>
</dbReference>
<dbReference type="GO" id="GO:0009055">
    <property type="term" value="F:electron transfer activity"/>
    <property type="evidence" value="ECO:0007669"/>
    <property type="project" value="TreeGrafter"/>
</dbReference>
<organism evidence="5 7">
    <name type="scientific">[Clostridium] leptum DSM 753</name>
    <dbReference type="NCBI Taxonomy" id="428125"/>
    <lineage>
        <taxon>Bacteria</taxon>
        <taxon>Bacillati</taxon>
        <taxon>Bacillota</taxon>
        <taxon>Clostridia</taxon>
        <taxon>Eubacteriales</taxon>
        <taxon>Oscillospiraceae</taxon>
        <taxon>Oscillospiraceae incertae sedis</taxon>
    </lineage>
</organism>
<reference evidence="5 7" key="2">
    <citation type="submission" date="2007-08" db="EMBL/GenBank/DDBJ databases">
        <authorList>
            <person name="Fulton L."/>
            <person name="Clifton S."/>
            <person name="Fulton B."/>
            <person name="Xu J."/>
            <person name="Minx P."/>
            <person name="Pepin K.H."/>
            <person name="Johnson M."/>
            <person name="Thiruvilangam P."/>
            <person name="Bhonagiri V."/>
            <person name="Nash W.E."/>
            <person name="Wang C."/>
            <person name="Mardis E.R."/>
            <person name="Wilson R.K."/>
        </authorList>
    </citation>
    <scope>NUCLEOTIDE SEQUENCE [LARGE SCALE GENOMIC DNA]</scope>
    <source>
        <strain evidence="5 7">DSM 753</strain>
    </source>
</reference>
<dbReference type="InterPro" id="IPR015939">
    <property type="entry name" value="Fum_Rdtase/Succ_DH_flav-like_C"/>
</dbReference>
<evidence type="ECO:0000256" key="1">
    <source>
        <dbReference type="ARBA" id="ARBA00022630"/>
    </source>
</evidence>
<dbReference type="PANTHER" id="PTHR11632">
    <property type="entry name" value="SUCCINATE DEHYDROGENASE 2 FLAVOPROTEIN SUBUNIT"/>
    <property type="match status" value="1"/>
</dbReference>
<dbReference type="InterPro" id="IPR003953">
    <property type="entry name" value="FAD-dep_OxRdtase_2_FAD-bd"/>
</dbReference>
<dbReference type="AlphaFoldDB" id="A7VUI7"/>
<dbReference type="PRINTS" id="PR00411">
    <property type="entry name" value="PNDRDTASEI"/>
</dbReference>
<dbReference type="GO" id="GO:0000104">
    <property type="term" value="F:succinate dehydrogenase activity"/>
    <property type="evidence" value="ECO:0007669"/>
    <property type="project" value="TreeGrafter"/>
</dbReference>
<comment type="caution">
    <text evidence="5">The sequence shown here is derived from an EMBL/GenBank/DDBJ whole genome shotgun (WGS) entry which is preliminary data.</text>
</comment>
<dbReference type="Pfam" id="PF02910">
    <property type="entry name" value="Succ_DH_flav_C"/>
    <property type="match status" value="1"/>
</dbReference>
<dbReference type="PRINTS" id="PR00368">
    <property type="entry name" value="FADPNR"/>
</dbReference>
<dbReference type="GO" id="GO:0033765">
    <property type="term" value="F:steroid dehydrogenase activity, acting on the CH-CH group of donors"/>
    <property type="evidence" value="ECO:0007669"/>
    <property type="project" value="UniProtKB-ARBA"/>
</dbReference>
<evidence type="ECO:0000313" key="8">
    <source>
        <dbReference type="Proteomes" id="UP000220611"/>
    </source>
</evidence>
<evidence type="ECO:0000256" key="2">
    <source>
        <dbReference type="ARBA" id="ARBA00023002"/>
    </source>
</evidence>
<keyword evidence="2" id="KW-0560">Oxidoreductase</keyword>
<dbReference type="InterPro" id="IPR027477">
    <property type="entry name" value="Succ_DH/fumarate_Rdtase_cat_sf"/>
</dbReference>
<proteinExistence type="predicted"/>
<dbReference type="EMBL" id="NOXF01000004">
    <property type="protein sequence ID" value="PEQ24751.1"/>
    <property type="molecule type" value="Genomic_DNA"/>
</dbReference>
<accession>A7VUI7</accession>
<name>A7VUI7_9FIRM</name>
<dbReference type="Gene3D" id="3.90.700.10">
    <property type="entry name" value="Succinate dehydrogenase/fumarate reductase flavoprotein, catalytic domain"/>
    <property type="match status" value="1"/>
</dbReference>
<dbReference type="GO" id="GO:0050660">
    <property type="term" value="F:flavin adenine dinucleotide binding"/>
    <property type="evidence" value="ECO:0007669"/>
    <property type="project" value="TreeGrafter"/>
</dbReference>
<evidence type="ECO:0000259" key="3">
    <source>
        <dbReference type="Pfam" id="PF00890"/>
    </source>
</evidence>
<dbReference type="GO" id="GO:0009061">
    <property type="term" value="P:anaerobic respiration"/>
    <property type="evidence" value="ECO:0007669"/>
    <property type="project" value="TreeGrafter"/>
</dbReference>
<evidence type="ECO:0000313" key="5">
    <source>
        <dbReference type="EMBL" id="EDO60637.1"/>
    </source>
</evidence>
<dbReference type="Proteomes" id="UP000003490">
    <property type="component" value="Unassembled WGS sequence"/>
</dbReference>
<dbReference type="Proteomes" id="UP000220611">
    <property type="component" value="Unassembled WGS sequence"/>
</dbReference>
<feature type="domain" description="Fumarate reductase/succinate dehydrogenase flavoprotein-like C-terminal" evidence="4">
    <location>
        <begin position="436"/>
        <end position="527"/>
    </location>
</feature>
<dbReference type="InterPro" id="IPR036188">
    <property type="entry name" value="FAD/NAD-bd_sf"/>
</dbReference>
<dbReference type="EMBL" id="ABCB02000019">
    <property type="protein sequence ID" value="EDO60637.1"/>
    <property type="molecule type" value="Genomic_DNA"/>
</dbReference>
<dbReference type="InterPro" id="IPR030664">
    <property type="entry name" value="SdhA/FrdA/AprA"/>
</dbReference>
<dbReference type="HOGENOM" id="CLU_014312_8_1_9"/>
<keyword evidence="1" id="KW-0285">Flavoprotein</keyword>
<sequence>MIKLYTDVLVVGGGAAGLKAALTAADRGVQVILAVNYPYSGSTFYANSPEWGLTCARDEADVEALYQDIIHASHGCLNPVLARRMAEESRQGFEELKGYGLEFTNSKDIGMVSCFGKTARGGVLNDLNQAVDAYQEQIEARPKLKVVSGITAFTLVMKEGACRGVIGFQKDGEITVLLASATVLACGGGENLYQYSYAVGPLNGSAYAMAARHGARIVNLEFVQFINATLEPAGGLNYFQGAFAAAKSFTNRSGERFLEKYLPRGCTAEECMKLRSSHGPFSSEDVSKYFDIAVAAEGGAVIVSDLKKLEAPEFTSWKKFLTGSHYPFDTPMTIYPHAHAFNGGILAGNDIITDIPGLYAAGESMGGCHGANRMGGNAIMAAQVFGKLSANAAADYAKARGNTDDVTSEESLAMIEQACYSKERQGKMPPEKAMEAVQKIVQKAAFLERTEEKLNEGIRSLERLREAYAPMAFLDTPQAASAFSTYNAVCSALLMLTAMRERRETRGAHLRLDYPEKTDGNMRYVTFRPSGEVAFGPVR</sequence>
<dbReference type="InterPro" id="IPR037099">
    <property type="entry name" value="Fum_R/Succ_DH_flav-like_C_sf"/>
</dbReference>
<dbReference type="Gene3D" id="3.50.50.60">
    <property type="entry name" value="FAD/NAD(P)-binding domain"/>
    <property type="match status" value="1"/>
</dbReference>
<dbReference type="SUPFAM" id="SSF46977">
    <property type="entry name" value="Succinate dehydrogenase/fumarate reductase flavoprotein C-terminal domain"/>
    <property type="match status" value="1"/>
</dbReference>
<dbReference type="GO" id="GO:0005886">
    <property type="term" value="C:plasma membrane"/>
    <property type="evidence" value="ECO:0007669"/>
    <property type="project" value="TreeGrafter"/>
</dbReference>